<evidence type="ECO:0000256" key="8">
    <source>
        <dbReference type="SAM" id="Coils"/>
    </source>
</evidence>
<dbReference type="Proteomes" id="UP000191663">
    <property type="component" value="Unassembled WGS sequence"/>
</dbReference>
<evidence type="ECO:0000313" key="10">
    <source>
        <dbReference type="Proteomes" id="UP000191663"/>
    </source>
</evidence>
<evidence type="ECO:0008006" key="11">
    <source>
        <dbReference type="Google" id="ProtNLM"/>
    </source>
</evidence>
<dbReference type="Pfam" id="PF02321">
    <property type="entry name" value="OEP"/>
    <property type="match status" value="1"/>
</dbReference>
<comment type="caution">
    <text evidence="9">The sequence shown here is derived from an EMBL/GenBank/DDBJ whole genome shotgun (WGS) entry which is preliminary data.</text>
</comment>
<dbReference type="AlphaFoldDB" id="A0A1V4QGI3"/>
<comment type="similarity">
    <text evidence="2">Belongs to the outer membrane factor (OMF) (TC 1.B.17) family.</text>
</comment>
<dbReference type="Gene3D" id="1.20.1600.10">
    <property type="entry name" value="Outer membrane efflux proteins (OEP)"/>
    <property type="match status" value="1"/>
</dbReference>
<proteinExistence type="inferred from homology"/>
<reference evidence="10" key="1">
    <citation type="submission" date="2017-01" db="EMBL/GenBank/DDBJ databases">
        <title>Novel pathways for hydrocarbon cycling and metabolic interdependencies in hydrothermal sediment communities.</title>
        <authorList>
            <person name="Dombrowski N."/>
            <person name="Seitz K."/>
            <person name="Teske A."/>
            <person name="Baker B."/>
        </authorList>
    </citation>
    <scope>NUCLEOTIDE SEQUENCE [LARGE SCALE GENOMIC DNA]</scope>
</reference>
<name>A0A1V4QGI3_UNCW3</name>
<dbReference type="InterPro" id="IPR051906">
    <property type="entry name" value="TolC-like"/>
</dbReference>
<feature type="coiled-coil region" evidence="8">
    <location>
        <begin position="75"/>
        <end position="141"/>
    </location>
</feature>
<gene>
    <name evidence="9" type="ORF">BXT86_00955</name>
</gene>
<evidence type="ECO:0000256" key="6">
    <source>
        <dbReference type="ARBA" id="ARBA00023136"/>
    </source>
</evidence>
<accession>A0A1V4QGI3</accession>
<dbReference type="InterPro" id="IPR003423">
    <property type="entry name" value="OMP_efflux"/>
</dbReference>
<evidence type="ECO:0000256" key="7">
    <source>
        <dbReference type="ARBA" id="ARBA00023237"/>
    </source>
</evidence>
<comment type="subcellular location">
    <subcellularLocation>
        <location evidence="1">Cell outer membrane</location>
    </subcellularLocation>
</comment>
<dbReference type="EMBL" id="MUKB01000012">
    <property type="protein sequence ID" value="OPX18469.1"/>
    <property type="molecule type" value="Genomic_DNA"/>
</dbReference>
<dbReference type="SUPFAM" id="SSF56954">
    <property type="entry name" value="Outer membrane efflux proteins (OEP)"/>
    <property type="match status" value="1"/>
</dbReference>
<keyword evidence="4" id="KW-1134">Transmembrane beta strand</keyword>
<sequence length="363" mass="41497">MIILFLFLQVDSLSLNQAIDYALAESPAYNESRASLSKVRIQFYQSLSNLLPTITTQARYTKRMILNLKAAYYKLINARELLKASEITIKHAQENLKLLKTKYKLGSASRLEKLQAEVFYLRALENKANAIMQEISAQEELKSILGIEHNICPTDSLTPPDSITLPALDSILAIIDRANFDIRSAQELTNIARTGLVLSYLAFLPKVSFFYGYSANTDSLIFDFQYYKDNHTTDYGISISLPLFEIKTLIFNWLTARKEYHIKKFSRKRVELESRKALRISYYTLKGAIDKLRYAQRALEAANEAATIAREQFRLGAISLLDLLQTEEDLYDAKVSFNSALENYYSQKANFSYLAGEFVLNKE</sequence>
<dbReference type="GO" id="GO:0009279">
    <property type="term" value="C:cell outer membrane"/>
    <property type="evidence" value="ECO:0007669"/>
    <property type="project" value="UniProtKB-SubCell"/>
</dbReference>
<evidence type="ECO:0000313" key="9">
    <source>
        <dbReference type="EMBL" id="OPX18469.1"/>
    </source>
</evidence>
<dbReference type="GO" id="GO:0015288">
    <property type="term" value="F:porin activity"/>
    <property type="evidence" value="ECO:0007669"/>
    <property type="project" value="TreeGrafter"/>
</dbReference>
<keyword evidence="6" id="KW-0472">Membrane</keyword>
<organism evidence="9 10">
    <name type="scientific">candidate division WOR-3 bacterium 4484_100</name>
    <dbReference type="NCBI Taxonomy" id="1936077"/>
    <lineage>
        <taxon>Bacteria</taxon>
        <taxon>Bacteria division WOR-3</taxon>
    </lineage>
</organism>
<dbReference type="PANTHER" id="PTHR30026">
    <property type="entry name" value="OUTER MEMBRANE PROTEIN TOLC"/>
    <property type="match status" value="1"/>
</dbReference>
<dbReference type="GO" id="GO:0015562">
    <property type="term" value="F:efflux transmembrane transporter activity"/>
    <property type="evidence" value="ECO:0007669"/>
    <property type="project" value="InterPro"/>
</dbReference>
<evidence type="ECO:0000256" key="5">
    <source>
        <dbReference type="ARBA" id="ARBA00022692"/>
    </source>
</evidence>
<evidence type="ECO:0000256" key="1">
    <source>
        <dbReference type="ARBA" id="ARBA00004442"/>
    </source>
</evidence>
<keyword evidence="8" id="KW-0175">Coiled coil</keyword>
<dbReference type="GO" id="GO:1990281">
    <property type="term" value="C:efflux pump complex"/>
    <property type="evidence" value="ECO:0007669"/>
    <property type="project" value="TreeGrafter"/>
</dbReference>
<evidence type="ECO:0000256" key="4">
    <source>
        <dbReference type="ARBA" id="ARBA00022452"/>
    </source>
</evidence>
<evidence type="ECO:0000256" key="2">
    <source>
        <dbReference type="ARBA" id="ARBA00007613"/>
    </source>
</evidence>
<keyword evidence="5" id="KW-0812">Transmembrane</keyword>
<dbReference type="PANTHER" id="PTHR30026:SF20">
    <property type="entry name" value="OUTER MEMBRANE PROTEIN TOLC"/>
    <property type="match status" value="1"/>
</dbReference>
<protein>
    <recommendedName>
        <fullName evidence="11">Outer membrane efflux protein</fullName>
    </recommendedName>
</protein>
<evidence type="ECO:0000256" key="3">
    <source>
        <dbReference type="ARBA" id="ARBA00022448"/>
    </source>
</evidence>
<keyword evidence="3" id="KW-0813">Transport</keyword>
<keyword evidence="7" id="KW-0998">Cell outer membrane</keyword>